<dbReference type="Pfam" id="PF02733">
    <property type="entry name" value="Dak1"/>
    <property type="match status" value="1"/>
</dbReference>
<evidence type="ECO:0000256" key="3">
    <source>
        <dbReference type="ARBA" id="ARBA00022777"/>
    </source>
</evidence>
<sequence>MTYVYNTERAFKDEAIDGLVTAYSRILRRVPDTSAVASVTAPAPGRVSTIVGGGSGHYPTFAGLVGPGLADASVCGDIFTSPSAEQVYRTIRAVDGGAGVVMLFGNYAGDVMHFGLAADQAAARDGIDARIVLVTDDIASAPPERIGERRGIAGDFFVFRAAAAAAHRGDSLDEVERIARHCNDRCRTVGVGFDGCMVPGRSEPLFTVEEGSMVLGLGIHGEPGISTMPRSSADELAGLLVDRLLAERPSGATRARILVNGLGRVKYEELFVLYRSLAGRFDAAGVSLTEPEVGEFVTSMDMAGCSVTLVWTDDELEGLLSAPATAPGYIRTERLPLDGRQAAPLGATGAEDQQSSGFPEMELTPSGRAARAGLAVVAGRLKELEDHLGALDSVAADGDHGTTMTRGMDAAVEAAGRAGPDASAVLIAAGMAFADAAGGASGALWGAGLTTVGRLIEPAGPEGLEATLLADALAAAEEAVVRLGQSQPGDKTLVDALHPLVETFRSAMADGADLRAAWAHAADAAQSAAAATAQMTARRGRAARLGDRSDGTPDPGAVSLAASAAALAAHFAGERSGTPAAPETTGAQL</sequence>
<proteinExistence type="predicted"/>
<dbReference type="SUPFAM" id="SSF82549">
    <property type="entry name" value="DAK1/DegV-like"/>
    <property type="match status" value="1"/>
</dbReference>
<evidence type="ECO:0000256" key="4">
    <source>
        <dbReference type="ARBA" id="ARBA00022840"/>
    </source>
</evidence>
<evidence type="ECO:0000313" key="7">
    <source>
        <dbReference type="EMBL" id="NDL58042.1"/>
    </source>
</evidence>
<evidence type="ECO:0000256" key="1">
    <source>
        <dbReference type="ARBA" id="ARBA00022679"/>
    </source>
</evidence>
<keyword evidence="1" id="KW-0808">Transferase</keyword>
<comment type="caution">
    <text evidence="7">The sequence shown here is derived from an EMBL/GenBank/DDBJ whole genome shotgun (WGS) entry which is preliminary data.</text>
</comment>
<name>A0A7K3M528_9ACTN</name>
<dbReference type="RefSeq" id="WP_162450738.1">
    <property type="nucleotide sequence ID" value="NZ_WLZY01000004.1"/>
</dbReference>
<keyword evidence="8" id="KW-1185">Reference proteome</keyword>
<evidence type="ECO:0000256" key="2">
    <source>
        <dbReference type="ARBA" id="ARBA00022741"/>
    </source>
</evidence>
<dbReference type="SMART" id="SM01120">
    <property type="entry name" value="Dak2"/>
    <property type="match status" value="1"/>
</dbReference>
<dbReference type="InterPro" id="IPR036117">
    <property type="entry name" value="DhaL_dom_sf"/>
</dbReference>
<dbReference type="InterPro" id="IPR004007">
    <property type="entry name" value="DhaL_dom"/>
</dbReference>
<dbReference type="PANTHER" id="PTHR28629:SF4">
    <property type="entry name" value="TRIOKINASE_FMN CYCLASE"/>
    <property type="match status" value="1"/>
</dbReference>
<dbReference type="GO" id="GO:0019563">
    <property type="term" value="P:glycerol catabolic process"/>
    <property type="evidence" value="ECO:0007669"/>
    <property type="project" value="TreeGrafter"/>
</dbReference>
<dbReference type="InterPro" id="IPR004006">
    <property type="entry name" value="DhaK_dom"/>
</dbReference>
<dbReference type="GO" id="GO:0005524">
    <property type="term" value="F:ATP binding"/>
    <property type="evidence" value="ECO:0007669"/>
    <property type="project" value="UniProtKB-KW"/>
</dbReference>
<dbReference type="Pfam" id="PF02734">
    <property type="entry name" value="Dak2"/>
    <property type="match status" value="1"/>
</dbReference>
<keyword evidence="2" id="KW-0547">Nucleotide-binding</keyword>
<organism evidence="7 8">
    <name type="scientific">Phytoactinopolyspora mesophila</name>
    <dbReference type="NCBI Taxonomy" id="2650750"/>
    <lineage>
        <taxon>Bacteria</taxon>
        <taxon>Bacillati</taxon>
        <taxon>Actinomycetota</taxon>
        <taxon>Actinomycetes</taxon>
        <taxon>Jiangellales</taxon>
        <taxon>Jiangellaceae</taxon>
        <taxon>Phytoactinopolyspora</taxon>
    </lineage>
</organism>
<reference evidence="7 8" key="1">
    <citation type="submission" date="2019-11" db="EMBL/GenBank/DDBJ databases">
        <authorList>
            <person name="Li X.-J."/>
            <person name="Feng X.-M."/>
        </authorList>
    </citation>
    <scope>NUCLEOTIDE SEQUENCE [LARGE SCALE GENOMIC DNA]</scope>
    <source>
        <strain evidence="7 8">XMNu-373</strain>
    </source>
</reference>
<dbReference type="Proteomes" id="UP000460435">
    <property type="component" value="Unassembled WGS sequence"/>
</dbReference>
<dbReference type="Gene3D" id="3.40.50.10440">
    <property type="entry name" value="Dihydroxyacetone kinase, domain 1"/>
    <property type="match status" value="1"/>
</dbReference>
<dbReference type="GO" id="GO:0005829">
    <property type="term" value="C:cytosol"/>
    <property type="evidence" value="ECO:0007669"/>
    <property type="project" value="TreeGrafter"/>
</dbReference>
<dbReference type="InterPro" id="IPR050861">
    <property type="entry name" value="Dihydroxyacetone_Kinase"/>
</dbReference>
<evidence type="ECO:0000313" key="8">
    <source>
        <dbReference type="Proteomes" id="UP000460435"/>
    </source>
</evidence>
<evidence type="ECO:0000259" key="6">
    <source>
        <dbReference type="PROSITE" id="PS51481"/>
    </source>
</evidence>
<evidence type="ECO:0000259" key="5">
    <source>
        <dbReference type="PROSITE" id="PS51480"/>
    </source>
</evidence>
<dbReference type="NCBIfam" id="NF011049">
    <property type="entry name" value="PRK14479.1"/>
    <property type="match status" value="1"/>
</dbReference>
<keyword evidence="4" id="KW-0067">ATP-binding</keyword>
<dbReference type="GO" id="GO:0004371">
    <property type="term" value="F:glycerone kinase activity"/>
    <property type="evidence" value="ECO:0007669"/>
    <property type="project" value="InterPro"/>
</dbReference>
<dbReference type="PROSITE" id="PS51480">
    <property type="entry name" value="DHAL"/>
    <property type="match status" value="1"/>
</dbReference>
<dbReference type="EMBL" id="WLZY01000004">
    <property type="protein sequence ID" value="NDL58042.1"/>
    <property type="molecule type" value="Genomic_DNA"/>
</dbReference>
<accession>A0A7K3M528</accession>
<feature type="domain" description="DhaK" evidence="6">
    <location>
        <begin position="7"/>
        <end position="329"/>
    </location>
</feature>
<dbReference type="PROSITE" id="PS51481">
    <property type="entry name" value="DHAK"/>
    <property type="match status" value="1"/>
</dbReference>
<protein>
    <submittedName>
        <fullName evidence="7">DAK2 domain-containing protein</fullName>
    </submittedName>
</protein>
<dbReference type="Gene3D" id="3.30.1180.20">
    <property type="entry name" value="Dihydroxyacetone kinase, domain 2"/>
    <property type="match status" value="1"/>
</dbReference>
<feature type="domain" description="DhaL" evidence="5">
    <location>
        <begin position="368"/>
        <end position="569"/>
    </location>
</feature>
<dbReference type="Gene3D" id="1.25.40.340">
    <property type="match status" value="1"/>
</dbReference>
<dbReference type="FunFam" id="3.40.50.10440:FF:000001">
    <property type="entry name" value="Dihydroxyacetone kinase, DhaK subunit"/>
    <property type="match status" value="1"/>
</dbReference>
<keyword evidence="3" id="KW-0418">Kinase</keyword>
<dbReference type="PANTHER" id="PTHR28629">
    <property type="entry name" value="TRIOKINASE/FMN CYCLASE"/>
    <property type="match status" value="1"/>
</dbReference>
<dbReference type="SUPFAM" id="SSF101473">
    <property type="entry name" value="DhaL-like"/>
    <property type="match status" value="1"/>
</dbReference>
<gene>
    <name evidence="7" type="ORF">F7O44_13265</name>
</gene>
<dbReference type="AlphaFoldDB" id="A0A7K3M528"/>
<dbReference type="FunFam" id="1.25.40.340:FF:000002">
    <property type="entry name" value="Dihydroxyacetone kinase, L subunit"/>
    <property type="match status" value="1"/>
</dbReference>